<dbReference type="Pfam" id="PF00145">
    <property type="entry name" value="DNA_methylase"/>
    <property type="match status" value="1"/>
</dbReference>
<evidence type="ECO:0000256" key="6">
    <source>
        <dbReference type="PROSITE-ProRule" id="PRU01016"/>
    </source>
</evidence>
<evidence type="ECO:0000256" key="7">
    <source>
        <dbReference type="RuleBase" id="RU000416"/>
    </source>
</evidence>
<dbReference type="AlphaFoldDB" id="A0A4V2RQP0"/>
<keyword evidence="4" id="KW-0680">Restriction system</keyword>
<dbReference type="Proteomes" id="UP000294830">
    <property type="component" value="Unassembled WGS sequence"/>
</dbReference>
<dbReference type="InterPro" id="IPR029063">
    <property type="entry name" value="SAM-dependent_MTases_sf"/>
</dbReference>
<name>A0A4V2RQP0_9BACT</name>
<dbReference type="Gene3D" id="3.40.50.150">
    <property type="entry name" value="Vaccinia Virus protein VP39"/>
    <property type="match status" value="1"/>
</dbReference>
<sequence>MSDFKFIDLFCGIGGFHSAMSQLGGECVFAADIDADCRKVYENNYGLAPHSDVSAVDAADIPQHDVLCAGFPCQAFSKAGKQAGMNDPRGTLFFDIVRIAKHHKPSYMLLENVRNLVGHDNGNTWRVIKANLDELGYEFSHEPIIFSPHNIGIPQFRERVFILCKRKDVKRGEVEFSEPRKRPHCDIRKVVDRSLTDERYTITDSEREILEIWNDFAKNVSKPLPTFPVWTAEFEPENLKADISGYPKWKKRIIEQNRALWEQNKPFLKDWCAKAKKNKNFTGAKAKFEWQVGDAKPEVWSHLIQFRPSGVRIKKATYFPALVAITQTSIVGELSRRITPKEAAALQSFPSSFKLHPVDRIAYKQLGNAVNVEVVKFFAKRLLGK</sequence>
<evidence type="ECO:0000256" key="1">
    <source>
        <dbReference type="ARBA" id="ARBA00022603"/>
    </source>
</evidence>
<reference evidence="9 10" key="1">
    <citation type="submission" date="2019-03" db="EMBL/GenBank/DDBJ databases">
        <title>Genomic Encyclopedia of Archaeal and Bacterial Type Strains, Phase II (KMG-II): from individual species to whole genera.</title>
        <authorList>
            <person name="Goeker M."/>
        </authorList>
    </citation>
    <scope>NUCLEOTIDE SEQUENCE [LARGE SCALE GENOMIC DNA]</scope>
    <source>
        <strain evidence="9 10">RL-C</strain>
    </source>
</reference>
<dbReference type="PROSITE" id="PS51679">
    <property type="entry name" value="SAM_MT_C5"/>
    <property type="match status" value="1"/>
</dbReference>
<keyword evidence="2 6" id="KW-0808">Transferase</keyword>
<evidence type="ECO:0000256" key="3">
    <source>
        <dbReference type="ARBA" id="ARBA00022691"/>
    </source>
</evidence>
<dbReference type="GO" id="GO:0003886">
    <property type="term" value="F:DNA (cytosine-5-)-methyltransferase activity"/>
    <property type="evidence" value="ECO:0007669"/>
    <property type="project" value="UniProtKB-EC"/>
</dbReference>
<feature type="active site" evidence="6">
    <location>
        <position position="73"/>
    </location>
</feature>
<comment type="caution">
    <text evidence="9">The sequence shown here is derived from an EMBL/GenBank/DDBJ whole genome shotgun (WGS) entry which is preliminary data.</text>
</comment>
<keyword evidence="1 6" id="KW-0489">Methyltransferase</keyword>
<dbReference type="InterPro" id="IPR001525">
    <property type="entry name" value="C5_MeTfrase"/>
</dbReference>
<comment type="catalytic activity">
    <reaction evidence="5 8">
        <text>a 2'-deoxycytidine in DNA + S-adenosyl-L-methionine = a 5-methyl-2'-deoxycytidine in DNA + S-adenosyl-L-homocysteine + H(+)</text>
        <dbReference type="Rhea" id="RHEA:13681"/>
        <dbReference type="Rhea" id="RHEA-COMP:11369"/>
        <dbReference type="Rhea" id="RHEA-COMP:11370"/>
        <dbReference type="ChEBI" id="CHEBI:15378"/>
        <dbReference type="ChEBI" id="CHEBI:57856"/>
        <dbReference type="ChEBI" id="CHEBI:59789"/>
        <dbReference type="ChEBI" id="CHEBI:85452"/>
        <dbReference type="ChEBI" id="CHEBI:85454"/>
        <dbReference type="EC" id="2.1.1.37"/>
    </reaction>
</comment>
<evidence type="ECO:0000256" key="5">
    <source>
        <dbReference type="ARBA" id="ARBA00047422"/>
    </source>
</evidence>
<organism evidence="9 10">
    <name type="scientific">Acetobacteroides hydrogenigenes</name>
    <dbReference type="NCBI Taxonomy" id="979970"/>
    <lineage>
        <taxon>Bacteria</taxon>
        <taxon>Pseudomonadati</taxon>
        <taxon>Bacteroidota</taxon>
        <taxon>Bacteroidia</taxon>
        <taxon>Bacteroidales</taxon>
        <taxon>Rikenellaceae</taxon>
        <taxon>Acetobacteroides</taxon>
    </lineage>
</organism>
<dbReference type="PROSITE" id="PS00094">
    <property type="entry name" value="C5_MTASE_1"/>
    <property type="match status" value="1"/>
</dbReference>
<keyword evidence="10" id="KW-1185">Reference proteome</keyword>
<dbReference type="PANTHER" id="PTHR46098">
    <property type="entry name" value="TRNA (CYTOSINE(38)-C(5))-METHYLTRANSFERASE"/>
    <property type="match status" value="1"/>
</dbReference>
<accession>A0A4V2RQP0</accession>
<evidence type="ECO:0000313" key="9">
    <source>
        <dbReference type="EMBL" id="TCN72250.1"/>
    </source>
</evidence>
<dbReference type="CDD" id="cd00315">
    <property type="entry name" value="Cyt_C5_DNA_methylase"/>
    <property type="match status" value="1"/>
</dbReference>
<dbReference type="GO" id="GO:0009307">
    <property type="term" value="P:DNA restriction-modification system"/>
    <property type="evidence" value="ECO:0007669"/>
    <property type="project" value="UniProtKB-KW"/>
</dbReference>
<evidence type="ECO:0000256" key="2">
    <source>
        <dbReference type="ARBA" id="ARBA00022679"/>
    </source>
</evidence>
<dbReference type="PANTHER" id="PTHR46098:SF1">
    <property type="entry name" value="TRNA (CYTOSINE(38)-C(5))-METHYLTRANSFERASE"/>
    <property type="match status" value="1"/>
</dbReference>
<dbReference type="GO" id="GO:0032259">
    <property type="term" value="P:methylation"/>
    <property type="evidence" value="ECO:0007669"/>
    <property type="project" value="UniProtKB-KW"/>
</dbReference>
<gene>
    <name evidence="9" type="ORF">CLV25_102214</name>
</gene>
<proteinExistence type="inferred from homology"/>
<protein>
    <recommendedName>
        <fullName evidence="8">Cytosine-specific methyltransferase</fullName>
        <ecNumber evidence="8">2.1.1.37</ecNumber>
    </recommendedName>
</protein>
<dbReference type="PRINTS" id="PR00105">
    <property type="entry name" value="C5METTRFRASE"/>
</dbReference>
<comment type="similarity">
    <text evidence="6 7">Belongs to the class I-like SAM-binding methyltransferase superfamily. C5-methyltransferase family.</text>
</comment>
<dbReference type="EMBL" id="SLWB01000002">
    <property type="protein sequence ID" value="TCN72250.1"/>
    <property type="molecule type" value="Genomic_DNA"/>
</dbReference>
<dbReference type="NCBIfam" id="TIGR00675">
    <property type="entry name" value="dcm"/>
    <property type="match status" value="1"/>
</dbReference>
<dbReference type="InterPro" id="IPR018117">
    <property type="entry name" value="C5_DNA_meth_AS"/>
</dbReference>
<dbReference type="OrthoDB" id="32195at2"/>
<dbReference type="EC" id="2.1.1.37" evidence="8"/>
<dbReference type="SUPFAM" id="SSF53335">
    <property type="entry name" value="S-adenosyl-L-methionine-dependent methyltransferases"/>
    <property type="match status" value="1"/>
</dbReference>
<evidence type="ECO:0000313" key="10">
    <source>
        <dbReference type="Proteomes" id="UP000294830"/>
    </source>
</evidence>
<dbReference type="Gene3D" id="3.90.120.10">
    <property type="entry name" value="DNA Methylase, subunit A, domain 2"/>
    <property type="match status" value="1"/>
</dbReference>
<keyword evidence="3 6" id="KW-0949">S-adenosyl-L-methionine</keyword>
<evidence type="ECO:0000256" key="8">
    <source>
        <dbReference type="RuleBase" id="RU000417"/>
    </source>
</evidence>
<evidence type="ECO:0000256" key="4">
    <source>
        <dbReference type="ARBA" id="ARBA00022747"/>
    </source>
</evidence>
<dbReference type="RefSeq" id="WP_131838306.1">
    <property type="nucleotide sequence ID" value="NZ_SLWB01000002.1"/>
</dbReference>
<dbReference type="InterPro" id="IPR050750">
    <property type="entry name" value="C5-MTase"/>
</dbReference>